<dbReference type="EMBL" id="VCEJ01000002">
    <property type="protein sequence ID" value="TLV04063.1"/>
    <property type="molecule type" value="Genomic_DNA"/>
</dbReference>
<dbReference type="PANTHER" id="PTHR43547:SF2">
    <property type="entry name" value="HYBRID SIGNAL TRANSDUCTION HISTIDINE KINASE C"/>
    <property type="match status" value="1"/>
</dbReference>
<dbReference type="Pfam" id="PF07494">
    <property type="entry name" value="Reg_prop"/>
    <property type="match status" value="3"/>
</dbReference>
<dbReference type="PANTHER" id="PTHR43547">
    <property type="entry name" value="TWO-COMPONENT HISTIDINE KINASE"/>
    <property type="match status" value="1"/>
</dbReference>
<dbReference type="SUPFAM" id="SSF63829">
    <property type="entry name" value="Calcium-dependent phosphotriesterase"/>
    <property type="match status" value="2"/>
</dbReference>
<comment type="caution">
    <text evidence="2">The sequence shown here is derived from an EMBL/GenBank/DDBJ whole genome shotgun (WGS) entry which is preliminary data.</text>
</comment>
<dbReference type="Proteomes" id="UP000306402">
    <property type="component" value="Unassembled WGS sequence"/>
</dbReference>
<dbReference type="InterPro" id="IPR011110">
    <property type="entry name" value="Reg_prop"/>
</dbReference>
<name>A0A5R9L678_9BACT</name>
<dbReference type="OrthoDB" id="799853at2"/>
<evidence type="ECO:0000313" key="3">
    <source>
        <dbReference type="Proteomes" id="UP000306402"/>
    </source>
</evidence>
<dbReference type="Gene3D" id="2.130.10.10">
    <property type="entry name" value="YVTN repeat-like/Quinoprotein amine dehydrogenase"/>
    <property type="match status" value="4"/>
</dbReference>
<proteinExistence type="predicted"/>
<keyword evidence="2" id="KW-0418">Kinase</keyword>
<dbReference type="InterPro" id="IPR015943">
    <property type="entry name" value="WD40/YVTN_repeat-like_dom_sf"/>
</dbReference>
<evidence type="ECO:0000313" key="2">
    <source>
        <dbReference type="EMBL" id="TLV04063.1"/>
    </source>
</evidence>
<keyword evidence="2" id="KW-0808">Transferase</keyword>
<reference evidence="2 3" key="1">
    <citation type="submission" date="2019-05" db="EMBL/GenBank/DDBJ databases">
        <authorList>
            <person name="Qu J.-H."/>
        </authorList>
    </citation>
    <scope>NUCLEOTIDE SEQUENCE [LARGE SCALE GENOMIC DNA]</scope>
    <source>
        <strain evidence="2 3">T17</strain>
    </source>
</reference>
<gene>
    <name evidence="2" type="ORF">FEN17_04555</name>
</gene>
<accession>A0A5R9L678</accession>
<organism evidence="2 3">
    <name type="scientific">Dyadobacter luticola</name>
    <dbReference type="NCBI Taxonomy" id="1979387"/>
    <lineage>
        <taxon>Bacteria</taxon>
        <taxon>Pseudomonadati</taxon>
        <taxon>Bacteroidota</taxon>
        <taxon>Cytophagia</taxon>
        <taxon>Cytophagales</taxon>
        <taxon>Spirosomataceae</taxon>
        <taxon>Dyadobacter</taxon>
    </lineage>
</organism>
<evidence type="ECO:0000256" key="1">
    <source>
        <dbReference type="ARBA" id="ARBA00022553"/>
    </source>
</evidence>
<dbReference type="GO" id="GO:0000155">
    <property type="term" value="F:phosphorelay sensor kinase activity"/>
    <property type="evidence" value="ECO:0007669"/>
    <property type="project" value="TreeGrafter"/>
</dbReference>
<protein>
    <submittedName>
        <fullName evidence="2">Histidine kinase</fullName>
    </submittedName>
</protein>
<sequence length="371" mass="41626">MAKSVHISVFFILILSTFCEGQGQVGLPNETKPEPKELIVSGVPKTITRNIMEDSKGNMWVAAFDGIFRQDSTQAAGKSFTNITSEISSARFFDILEDKEGNFWFSTTYSGVYYYQPGRAGGESLQHFTIEDGLASDQVLAIYEDKNGNIWFGTKAGASRYNPARRSNSDAQKSDTLGAKEKLFTTFKMNESDRRAGSSRFDPYDNDVNSIVEDDTGKFWFGTRGNTFTFDGKKFTVVTNHGEPLFNVRKIIKDTKGNIWLAGIEDGLWRISGNTFTNFSQQPTGYVYEDKKGNIWTSSKPPYNGSDRWALSRYDVQTLSDQKPNVTDVMAEYEDYKNMIFGIAEAKDGSIWFGTLSGLFRYDGEAITPIK</sequence>
<dbReference type="AlphaFoldDB" id="A0A5R9L678"/>
<keyword evidence="3" id="KW-1185">Reference proteome</keyword>
<keyword evidence="1" id="KW-0597">Phosphoprotein</keyword>